<sequence length="508" mass="57930">MSIDHALPASVGVNPESLFNIVNVLDKCCCHSVMFLRHDKIIGQGWWKPYNQNYPHVLFSLSKTFLSTAVCFAVQEGLLSFDDYVVKYFPEYFPSPPCENMQKVQIKHLLMMSYGRKVELDPDYYYLKDWLEENLHPYLYSEPGTQFSYDNRCPFIISVILQKVTGKTTLDYLEPRLFEPLGIEKPFWEEKNGYNIGRGGLNLKTEDIAKFGLFLLHKGNYNGKQLLRANLVEEMTSHQIDTVDYPIDKRPNYNAGYGYFVWMCVPEASYRCDGMCGQYLFVMPKQDMIVVTTAGTLTEAETMMKALFDNLVDKLDGSAVLSNTELLNKNQKLLDSKLNSLSVPFLKSSYHVGPNFCNSVSNYSGVVYDVCQNRTNIVRISFIFGEKSDVLKIWALGNSAEPSKNPPKEPVLLTLNVGHDEWLENDTNFEVDNFHAHSTILFSNVACSSKWLSENEYAVKLVYTQTPYSDTLRIKFVQNGIIGEYSCCPCMKNRGTSFQIMGINVNSK</sequence>
<dbReference type="InterPro" id="IPR001466">
    <property type="entry name" value="Beta-lactam-related"/>
</dbReference>
<dbReference type="PANTHER" id="PTHR43283">
    <property type="entry name" value="BETA-LACTAMASE-RELATED"/>
    <property type="match status" value="1"/>
</dbReference>
<evidence type="ECO:0000313" key="2">
    <source>
        <dbReference type="EMBL" id="KAK8871949.1"/>
    </source>
</evidence>
<dbReference type="InterPro" id="IPR050789">
    <property type="entry name" value="Diverse_Enzym_Activities"/>
</dbReference>
<protein>
    <recommendedName>
        <fullName evidence="1">Beta-lactamase-related domain-containing protein</fullName>
    </recommendedName>
</protein>
<evidence type="ECO:0000313" key="3">
    <source>
        <dbReference type="Proteomes" id="UP001470230"/>
    </source>
</evidence>
<evidence type="ECO:0000259" key="1">
    <source>
        <dbReference type="Pfam" id="PF00144"/>
    </source>
</evidence>
<feature type="domain" description="Beta-lactamase-related" evidence="1">
    <location>
        <begin position="32"/>
        <end position="294"/>
    </location>
</feature>
<keyword evidence="3" id="KW-1185">Reference proteome</keyword>
<gene>
    <name evidence="2" type="ORF">M9Y10_007695</name>
</gene>
<name>A0ABR2J2Y8_9EUKA</name>
<organism evidence="2 3">
    <name type="scientific">Tritrichomonas musculus</name>
    <dbReference type="NCBI Taxonomy" id="1915356"/>
    <lineage>
        <taxon>Eukaryota</taxon>
        <taxon>Metamonada</taxon>
        <taxon>Parabasalia</taxon>
        <taxon>Tritrichomonadida</taxon>
        <taxon>Tritrichomonadidae</taxon>
        <taxon>Tritrichomonas</taxon>
    </lineage>
</organism>
<comment type="caution">
    <text evidence="2">The sequence shown here is derived from an EMBL/GenBank/DDBJ whole genome shotgun (WGS) entry which is preliminary data.</text>
</comment>
<accession>A0ABR2J2Y8</accession>
<dbReference type="InterPro" id="IPR012338">
    <property type="entry name" value="Beta-lactam/transpept-like"/>
</dbReference>
<dbReference type="SUPFAM" id="SSF56601">
    <property type="entry name" value="beta-lactamase/transpeptidase-like"/>
    <property type="match status" value="1"/>
</dbReference>
<dbReference type="EMBL" id="JAPFFF010000013">
    <property type="protein sequence ID" value="KAK8871949.1"/>
    <property type="molecule type" value="Genomic_DNA"/>
</dbReference>
<dbReference type="Gene3D" id="3.40.710.10">
    <property type="entry name" value="DD-peptidase/beta-lactamase superfamily"/>
    <property type="match status" value="1"/>
</dbReference>
<dbReference type="Pfam" id="PF00144">
    <property type="entry name" value="Beta-lactamase"/>
    <property type="match status" value="1"/>
</dbReference>
<dbReference type="PANTHER" id="PTHR43283:SF7">
    <property type="entry name" value="BETA-LACTAMASE-RELATED DOMAIN-CONTAINING PROTEIN"/>
    <property type="match status" value="1"/>
</dbReference>
<proteinExistence type="predicted"/>
<dbReference type="Proteomes" id="UP001470230">
    <property type="component" value="Unassembled WGS sequence"/>
</dbReference>
<reference evidence="2 3" key="1">
    <citation type="submission" date="2024-04" db="EMBL/GenBank/DDBJ databases">
        <title>Tritrichomonas musculus Genome.</title>
        <authorList>
            <person name="Alves-Ferreira E."/>
            <person name="Grigg M."/>
            <person name="Lorenzi H."/>
            <person name="Galac M."/>
        </authorList>
    </citation>
    <scope>NUCLEOTIDE SEQUENCE [LARGE SCALE GENOMIC DNA]</scope>
    <source>
        <strain evidence="2 3">EAF2021</strain>
    </source>
</reference>